<dbReference type="Proteomes" id="UP000297394">
    <property type="component" value="Unassembled WGS sequence"/>
</dbReference>
<dbReference type="OrthoDB" id="9811998at2"/>
<sequence>MKFQSTLQFIIFFICLVFSSGCDEQNSNNHHHHHGEEHVLAANDAAQGSLFDLGSKWTTELNKTISLNQYRGSLFIISMFYATCQSICPRLVADMEQLAKKIKESTGREPRMVLVSFDSEKDSPDVLNAYKKKMKLNDNWTLLSGKEADIRMLSVVLGINYKKISNGEFNHSAVYSLVSKEGFIVSRIEGIGSNADVLISQYQKLK</sequence>
<dbReference type="PROSITE" id="PS51257">
    <property type="entry name" value="PROKAR_LIPOPROTEIN"/>
    <property type="match status" value="1"/>
</dbReference>
<evidence type="ECO:0000313" key="6">
    <source>
        <dbReference type="Proteomes" id="UP000297394"/>
    </source>
</evidence>
<dbReference type="EMBL" id="RQFM01000022">
    <property type="protein sequence ID" value="TGK85256.1"/>
    <property type="molecule type" value="Genomic_DNA"/>
</dbReference>
<gene>
    <name evidence="4" type="ORF">EHQ23_11375</name>
    <name evidence="5" type="ORF">EHQ26_12980</name>
</gene>
<protein>
    <submittedName>
        <fullName evidence="4">SCO family protein</fullName>
    </submittedName>
</protein>
<dbReference type="AlphaFoldDB" id="A0A4R9IM30"/>
<accession>A0A4R9IM30</accession>
<reference evidence="4 6" key="2">
    <citation type="journal article" date="2019" name="PLoS Negl. Trop. Dis.">
        <title>Revisiting the worldwide diversity of Leptospira species in the environment.</title>
        <authorList>
            <person name="Vincent A.T."/>
            <person name="Schiettekatte O."/>
            <person name="Bourhy P."/>
            <person name="Veyrier F.J."/>
            <person name="Picardeau M."/>
        </authorList>
    </citation>
    <scope>NUCLEOTIDE SEQUENCE [LARGE SCALE GENOMIC DNA]</scope>
    <source>
        <strain evidence="4 6">201800280</strain>
        <strain evidence="5">201800281</strain>
    </source>
</reference>
<feature type="binding site" evidence="2">
    <location>
        <position position="171"/>
    </location>
    <ligand>
        <name>Cu cation</name>
        <dbReference type="ChEBI" id="CHEBI:23378"/>
    </ligand>
</feature>
<evidence type="ECO:0000256" key="3">
    <source>
        <dbReference type="PIRSR" id="PIRSR603782-2"/>
    </source>
</evidence>
<proteinExistence type="inferred from homology"/>
<keyword evidence="2" id="KW-0479">Metal-binding</keyword>
<dbReference type="InterPro" id="IPR003782">
    <property type="entry name" value="SCO1/SenC"/>
</dbReference>
<feature type="binding site" evidence="2">
    <location>
        <position position="84"/>
    </location>
    <ligand>
        <name>Cu cation</name>
        <dbReference type="ChEBI" id="CHEBI:23378"/>
    </ligand>
</feature>
<keyword evidence="7" id="KW-1185">Reference proteome</keyword>
<dbReference type="RefSeq" id="WP_135747096.1">
    <property type="nucleotide sequence ID" value="NZ_RQFL01000024.1"/>
</dbReference>
<dbReference type="GO" id="GO:0046872">
    <property type="term" value="F:metal ion binding"/>
    <property type="evidence" value="ECO:0007669"/>
    <property type="project" value="UniProtKB-KW"/>
</dbReference>
<organism evidence="4 6">
    <name type="scientific">Leptospira bourretii</name>
    <dbReference type="NCBI Taxonomy" id="2484962"/>
    <lineage>
        <taxon>Bacteria</taxon>
        <taxon>Pseudomonadati</taxon>
        <taxon>Spirochaetota</taxon>
        <taxon>Spirochaetia</taxon>
        <taxon>Leptospirales</taxon>
        <taxon>Leptospiraceae</taxon>
        <taxon>Leptospira</taxon>
    </lineage>
</organism>
<reference evidence="5" key="1">
    <citation type="submission" date="2018-10" db="EMBL/GenBank/DDBJ databases">
        <authorList>
            <person name="Vincent A.T."/>
            <person name="Schiettekatte O."/>
            <person name="Bourhy P."/>
            <person name="Veyrier F.J."/>
            <person name="Picardeau M."/>
        </authorList>
    </citation>
    <scope>NUCLEOTIDE SEQUENCE</scope>
    <source>
        <strain evidence="5">201800281</strain>
    </source>
</reference>
<keyword evidence="3" id="KW-1015">Disulfide bond</keyword>
<dbReference type="Proteomes" id="UP000297918">
    <property type="component" value="Unassembled WGS sequence"/>
</dbReference>
<dbReference type="EMBL" id="RQFL01000024">
    <property type="protein sequence ID" value="TGK91018.1"/>
    <property type="molecule type" value="Genomic_DNA"/>
</dbReference>
<dbReference type="SUPFAM" id="SSF52833">
    <property type="entry name" value="Thioredoxin-like"/>
    <property type="match status" value="1"/>
</dbReference>
<keyword evidence="2" id="KW-0186">Copper</keyword>
<evidence type="ECO:0000313" key="4">
    <source>
        <dbReference type="EMBL" id="TGK85256.1"/>
    </source>
</evidence>
<evidence type="ECO:0000256" key="1">
    <source>
        <dbReference type="ARBA" id="ARBA00010996"/>
    </source>
</evidence>
<dbReference type="PANTHER" id="PTHR12151">
    <property type="entry name" value="ELECTRON TRANSPORT PROTIN SCO1/SENC FAMILY MEMBER"/>
    <property type="match status" value="1"/>
</dbReference>
<comment type="caution">
    <text evidence="4">The sequence shown here is derived from an EMBL/GenBank/DDBJ whole genome shotgun (WGS) entry which is preliminary data.</text>
</comment>
<dbReference type="PANTHER" id="PTHR12151:SF25">
    <property type="entry name" value="LINALOOL DEHYDRATASE_ISOMERASE DOMAIN-CONTAINING PROTEIN"/>
    <property type="match status" value="1"/>
</dbReference>
<dbReference type="CDD" id="cd02968">
    <property type="entry name" value="SCO"/>
    <property type="match status" value="1"/>
</dbReference>
<comment type="similarity">
    <text evidence="1">Belongs to the SCO1/2 family.</text>
</comment>
<dbReference type="Pfam" id="PF02630">
    <property type="entry name" value="SCO1-SenC"/>
    <property type="match status" value="1"/>
</dbReference>
<feature type="disulfide bond" description="Redox-active" evidence="3">
    <location>
        <begin position="84"/>
        <end position="88"/>
    </location>
</feature>
<evidence type="ECO:0000313" key="7">
    <source>
        <dbReference type="Proteomes" id="UP000297918"/>
    </source>
</evidence>
<dbReference type="Gene3D" id="3.40.30.10">
    <property type="entry name" value="Glutaredoxin"/>
    <property type="match status" value="1"/>
</dbReference>
<evidence type="ECO:0000313" key="5">
    <source>
        <dbReference type="EMBL" id="TGK91018.1"/>
    </source>
</evidence>
<dbReference type="InterPro" id="IPR036249">
    <property type="entry name" value="Thioredoxin-like_sf"/>
</dbReference>
<evidence type="ECO:0000256" key="2">
    <source>
        <dbReference type="PIRSR" id="PIRSR603782-1"/>
    </source>
</evidence>
<feature type="binding site" evidence="2">
    <location>
        <position position="88"/>
    </location>
    <ligand>
        <name>Cu cation</name>
        <dbReference type="ChEBI" id="CHEBI:23378"/>
    </ligand>
</feature>
<name>A0A4R9IM30_9LEPT</name>